<dbReference type="AlphaFoldDB" id="A0A091DWX2"/>
<sequence>MQSHYRTSCGGNQQGKDEIHRREWHLYQAKLTCTLGDNAVSDNMCQEHDPIPKTEADGAECELEEMLMEDTYDLMVPRKAAHTKIFGSARQGCGLQLFGHSCPRPGRPTQLRGRRRIPSRRIIKEGGSLCSRMGNMGLAAFK</sequence>
<gene>
    <name evidence="1" type="ORF">H920_11301</name>
</gene>
<evidence type="ECO:0000313" key="2">
    <source>
        <dbReference type="Proteomes" id="UP000028990"/>
    </source>
</evidence>
<dbReference type="Proteomes" id="UP000028990">
    <property type="component" value="Unassembled WGS sequence"/>
</dbReference>
<name>A0A091DWX2_FUKDA</name>
<keyword evidence="2" id="KW-1185">Reference proteome</keyword>
<organism evidence="1 2">
    <name type="scientific">Fukomys damarensis</name>
    <name type="common">Damaraland mole rat</name>
    <name type="synonym">Cryptomys damarensis</name>
    <dbReference type="NCBI Taxonomy" id="885580"/>
    <lineage>
        <taxon>Eukaryota</taxon>
        <taxon>Metazoa</taxon>
        <taxon>Chordata</taxon>
        <taxon>Craniata</taxon>
        <taxon>Vertebrata</taxon>
        <taxon>Euteleostomi</taxon>
        <taxon>Mammalia</taxon>
        <taxon>Eutheria</taxon>
        <taxon>Euarchontoglires</taxon>
        <taxon>Glires</taxon>
        <taxon>Rodentia</taxon>
        <taxon>Hystricomorpha</taxon>
        <taxon>Bathyergidae</taxon>
        <taxon>Fukomys</taxon>
    </lineage>
</organism>
<reference evidence="1 2" key="1">
    <citation type="submission" date="2013-11" db="EMBL/GenBank/DDBJ databases">
        <title>The Damaraland mole rat (Fukomys damarensis) genome and evolution of African mole rats.</title>
        <authorList>
            <person name="Gladyshev V.N."/>
            <person name="Fang X."/>
        </authorList>
    </citation>
    <scope>NUCLEOTIDE SEQUENCE [LARGE SCALE GENOMIC DNA]</scope>
    <source>
        <tissue evidence="1">Liver</tissue>
    </source>
</reference>
<protein>
    <submittedName>
        <fullName evidence="1">Uncharacterized protein</fullName>
    </submittedName>
</protein>
<dbReference type="EMBL" id="KN122940">
    <property type="protein sequence ID" value="KFO27306.1"/>
    <property type="molecule type" value="Genomic_DNA"/>
</dbReference>
<accession>A0A091DWX2</accession>
<evidence type="ECO:0000313" key="1">
    <source>
        <dbReference type="EMBL" id="KFO27306.1"/>
    </source>
</evidence>
<proteinExistence type="predicted"/>